<keyword evidence="2" id="KW-1185">Reference proteome</keyword>
<name>A0A9J6GZT1_HAELO</name>
<gene>
    <name evidence="1" type="ORF">HPB48_008173</name>
</gene>
<evidence type="ECO:0000313" key="1">
    <source>
        <dbReference type="EMBL" id="KAH9380954.1"/>
    </source>
</evidence>
<organism evidence="1 2">
    <name type="scientific">Haemaphysalis longicornis</name>
    <name type="common">Bush tick</name>
    <dbReference type="NCBI Taxonomy" id="44386"/>
    <lineage>
        <taxon>Eukaryota</taxon>
        <taxon>Metazoa</taxon>
        <taxon>Ecdysozoa</taxon>
        <taxon>Arthropoda</taxon>
        <taxon>Chelicerata</taxon>
        <taxon>Arachnida</taxon>
        <taxon>Acari</taxon>
        <taxon>Parasitiformes</taxon>
        <taxon>Ixodida</taxon>
        <taxon>Ixodoidea</taxon>
        <taxon>Ixodidae</taxon>
        <taxon>Haemaphysalinae</taxon>
        <taxon>Haemaphysalis</taxon>
    </lineage>
</organism>
<proteinExistence type="predicted"/>
<dbReference type="VEuPathDB" id="VectorBase:HLOH_063437"/>
<dbReference type="AlphaFoldDB" id="A0A9J6GZT1"/>
<comment type="caution">
    <text evidence="1">The sequence shown here is derived from an EMBL/GenBank/DDBJ whole genome shotgun (WGS) entry which is preliminary data.</text>
</comment>
<evidence type="ECO:0000313" key="2">
    <source>
        <dbReference type="Proteomes" id="UP000821853"/>
    </source>
</evidence>
<dbReference type="OrthoDB" id="6513128at2759"/>
<protein>
    <submittedName>
        <fullName evidence="1">Uncharacterized protein</fullName>
    </submittedName>
</protein>
<sequence length="274" mass="28613">MNVQPLLFALPLKEAVTTRTTVVNTGSKSPYASLPTQFQGADVTLGSSKVAKGILLSIRVVNPDESSGQPTYAAQVPIHFTGGRVTTGPVVYGREQPCPEDHVHGGRHLQSIVGSYSSGSRGGRGYSPAAYQNALSAAKSYSVSQQIQVGAPGTARTFQYHGQSYAVPVGAVPATASQEDAKSYVSYASPSAGAGGPHYQQGYQVAHAPSSSYPSGDVSAEQATGNGKSYTTAAYGNGHAYQVGLRRVYTLATLIQVLSCYKDLYRSDSSSAYS</sequence>
<reference evidence="1 2" key="1">
    <citation type="journal article" date="2020" name="Cell">
        <title>Large-Scale Comparative Analyses of Tick Genomes Elucidate Their Genetic Diversity and Vector Capacities.</title>
        <authorList>
            <consortium name="Tick Genome and Microbiome Consortium (TIGMIC)"/>
            <person name="Jia N."/>
            <person name="Wang J."/>
            <person name="Shi W."/>
            <person name="Du L."/>
            <person name="Sun Y."/>
            <person name="Zhan W."/>
            <person name="Jiang J.F."/>
            <person name="Wang Q."/>
            <person name="Zhang B."/>
            <person name="Ji P."/>
            <person name="Bell-Sakyi L."/>
            <person name="Cui X.M."/>
            <person name="Yuan T.T."/>
            <person name="Jiang B.G."/>
            <person name="Yang W.F."/>
            <person name="Lam T.T."/>
            <person name="Chang Q.C."/>
            <person name="Ding S.J."/>
            <person name="Wang X.J."/>
            <person name="Zhu J.G."/>
            <person name="Ruan X.D."/>
            <person name="Zhao L."/>
            <person name="Wei J.T."/>
            <person name="Ye R.Z."/>
            <person name="Que T.C."/>
            <person name="Du C.H."/>
            <person name="Zhou Y.H."/>
            <person name="Cheng J.X."/>
            <person name="Dai P.F."/>
            <person name="Guo W.B."/>
            <person name="Han X.H."/>
            <person name="Huang E.J."/>
            <person name="Li L.F."/>
            <person name="Wei W."/>
            <person name="Gao Y.C."/>
            <person name="Liu J.Z."/>
            <person name="Shao H.Z."/>
            <person name="Wang X."/>
            <person name="Wang C.C."/>
            <person name="Yang T.C."/>
            <person name="Huo Q.B."/>
            <person name="Li W."/>
            <person name="Chen H.Y."/>
            <person name="Chen S.E."/>
            <person name="Zhou L.G."/>
            <person name="Ni X.B."/>
            <person name="Tian J.H."/>
            <person name="Sheng Y."/>
            <person name="Liu T."/>
            <person name="Pan Y.S."/>
            <person name="Xia L.Y."/>
            <person name="Li J."/>
            <person name="Zhao F."/>
            <person name="Cao W.C."/>
        </authorList>
    </citation>
    <scope>NUCLEOTIDE SEQUENCE [LARGE SCALE GENOMIC DNA]</scope>
    <source>
        <strain evidence="1">HaeL-2018</strain>
    </source>
</reference>
<dbReference type="EMBL" id="JABSTR010000011">
    <property type="protein sequence ID" value="KAH9380954.1"/>
    <property type="molecule type" value="Genomic_DNA"/>
</dbReference>
<accession>A0A9J6GZT1</accession>
<dbReference type="Proteomes" id="UP000821853">
    <property type="component" value="Chromosome 9"/>
</dbReference>